<organism evidence="1 2">
    <name type="scientific">Punica granatum</name>
    <name type="common">Pomegranate</name>
    <dbReference type="NCBI Taxonomy" id="22663"/>
    <lineage>
        <taxon>Eukaryota</taxon>
        <taxon>Viridiplantae</taxon>
        <taxon>Streptophyta</taxon>
        <taxon>Embryophyta</taxon>
        <taxon>Tracheophyta</taxon>
        <taxon>Spermatophyta</taxon>
        <taxon>Magnoliopsida</taxon>
        <taxon>eudicotyledons</taxon>
        <taxon>Gunneridae</taxon>
        <taxon>Pentapetalae</taxon>
        <taxon>rosids</taxon>
        <taxon>malvids</taxon>
        <taxon>Myrtales</taxon>
        <taxon>Lythraceae</taxon>
        <taxon>Punica</taxon>
    </lineage>
</organism>
<accession>A0A218XT29</accession>
<dbReference type="AlphaFoldDB" id="A0A218XT29"/>
<dbReference type="EMBL" id="MTKT01000801">
    <property type="protein sequence ID" value="OWM87968.1"/>
    <property type="molecule type" value="Genomic_DNA"/>
</dbReference>
<protein>
    <submittedName>
        <fullName evidence="1">Uncharacterized protein</fullName>
    </submittedName>
</protein>
<evidence type="ECO:0000313" key="2">
    <source>
        <dbReference type="Proteomes" id="UP000197138"/>
    </source>
</evidence>
<gene>
    <name evidence="1" type="ORF">CDL15_Pgr000385</name>
</gene>
<reference evidence="2" key="1">
    <citation type="journal article" date="2017" name="Plant J.">
        <title>The pomegranate (Punica granatum L.) genome and the genomics of punicalagin biosynthesis.</title>
        <authorList>
            <person name="Qin G."/>
            <person name="Xu C."/>
            <person name="Ming R."/>
            <person name="Tang H."/>
            <person name="Guyot R."/>
            <person name="Kramer E.M."/>
            <person name="Hu Y."/>
            <person name="Yi X."/>
            <person name="Qi Y."/>
            <person name="Xu X."/>
            <person name="Gao Z."/>
            <person name="Pan H."/>
            <person name="Jian J."/>
            <person name="Tian Y."/>
            <person name="Yue Z."/>
            <person name="Xu Y."/>
        </authorList>
    </citation>
    <scope>NUCLEOTIDE SEQUENCE [LARGE SCALE GENOMIC DNA]</scope>
    <source>
        <strain evidence="2">cv. Dabenzi</strain>
    </source>
</reference>
<comment type="caution">
    <text evidence="1">The sequence shown here is derived from an EMBL/GenBank/DDBJ whole genome shotgun (WGS) entry which is preliminary data.</text>
</comment>
<dbReference type="Proteomes" id="UP000197138">
    <property type="component" value="Unassembled WGS sequence"/>
</dbReference>
<sequence>MLGRLPGRGRGRRDWKKLGCLLCEGRRDCKKHEHLSGGGRRDCKKHGRLLGGGRRDCKKLGCLPGEFALLKGKTIMFSLMMPRPFNEGFCFTGCRIYCLSSHALTCGSSPETGVLCYETRALGKSAYVPH</sequence>
<proteinExistence type="predicted"/>
<name>A0A218XT29_PUNGR</name>
<evidence type="ECO:0000313" key="1">
    <source>
        <dbReference type="EMBL" id="OWM87968.1"/>
    </source>
</evidence>